<dbReference type="EMBL" id="CP109965">
    <property type="protein sequence ID" value="WAJ70061.1"/>
    <property type="molecule type" value="Genomic_DNA"/>
</dbReference>
<keyword evidence="1" id="KW-0472">Membrane</keyword>
<keyword evidence="3" id="KW-1185">Reference proteome</keyword>
<organism evidence="2 3">
    <name type="scientific">Catenovulum adriaticum</name>
    <dbReference type="NCBI Taxonomy" id="2984846"/>
    <lineage>
        <taxon>Bacteria</taxon>
        <taxon>Pseudomonadati</taxon>
        <taxon>Pseudomonadota</taxon>
        <taxon>Gammaproteobacteria</taxon>
        <taxon>Alteromonadales</taxon>
        <taxon>Alteromonadaceae</taxon>
        <taxon>Catenovulum</taxon>
    </lineage>
</organism>
<evidence type="ECO:0000313" key="2">
    <source>
        <dbReference type="EMBL" id="WAJ70061.1"/>
    </source>
</evidence>
<accession>A0ABY7AP65</accession>
<dbReference type="RefSeq" id="WP_268074360.1">
    <property type="nucleotide sequence ID" value="NZ_CP109965.1"/>
</dbReference>
<keyword evidence="1" id="KW-1133">Transmembrane helix</keyword>
<keyword evidence="1" id="KW-0812">Transmembrane</keyword>
<evidence type="ECO:0000256" key="1">
    <source>
        <dbReference type="SAM" id="Phobius"/>
    </source>
</evidence>
<name>A0ABY7AP65_9ALTE</name>
<sequence>MKLRPRVPPVKQNSYFVFKLILAISISLGLSMVWLIEFNETENNVTYASFKLISKDFNNAVNLAHVEWLRMARPTSIKIYADLENLADFTKIKMNNRGWPDISPNNSAGCAKLWQNLLKQPLEIIHQNITVRYNNHTCIYQLNQSQVLTYQMKQGQVTYHNQGVTYESNKH</sequence>
<gene>
    <name evidence="2" type="ORF">OLW01_13090</name>
</gene>
<reference evidence="2" key="1">
    <citation type="submission" date="2022-10" db="EMBL/GenBank/DDBJ databases">
        <title>Catenovulum adriacola sp. nov. isolated in the Harbour of Susak.</title>
        <authorList>
            <person name="Schoch T."/>
            <person name="Reich S.J."/>
            <person name="Stoeferle S."/>
            <person name="Flaiz M."/>
            <person name="Kazda M."/>
            <person name="Riedel C.U."/>
            <person name="Duerre P."/>
        </authorList>
    </citation>
    <scope>NUCLEOTIDE SEQUENCE</scope>
    <source>
        <strain evidence="2">TS8</strain>
    </source>
</reference>
<feature type="transmembrane region" description="Helical" evidence="1">
    <location>
        <begin position="16"/>
        <end position="36"/>
    </location>
</feature>
<proteinExistence type="predicted"/>
<dbReference type="Proteomes" id="UP001163726">
    <property type="component" value="Chromosome"/>
</dbReference>
<evidence type="ECO:0000313" key="3">
    <source>
        <dbReference type="Proteomes" id="UP001163726"/>
    </source>
</evidence>
<protein>
    <submittedName>
        <fullName evidence="2">Uncharacterized protein</fullName>
    </submittedName>
</protein>